<sequence>MTIYLGADHRGFALKEQVKQWLLGAGHDVLDLGAHALDASDDYPDFGLAVGREVAKNPEEHRGILLCGSGIGIAIAANKVKGIRASLVTSPELARAARNDEDLNVLSISADHTDEESAKRIIEAFLSTPFSAEERHHRRKDKIARAEYADSSGN</sequence>
<dbReference type="PANTHER" id="PTHR30345">
    <property type="entry name" value="RIBOSE-5-PHOSPHATE ISOMERASE B"/>
    <property type="match status" value="1"/>
</dbReference>
<gene>
    <name evidence="2" type="ORF">A3E09_01770</name>
</gene>
<dbReference type="InterPro" id="IPR003500">
    <property type="entry name" value="RpiB_LacA_LacB"/>
</dbReference>
<name>A0A1G2CFD3_9BACT</name>
<evidence type="ECO:0000313" key="3">
    <source>
        <dbReference type="Proteomes" id="UP000178796"/>
    </source>
</evidence>
<proteinExistence type="inferred from homology"/>
<dbReference type="Gene3D" id="3.40.1400.10">
    <property type="entry name" value="Sugar-phosphate isomerase, RpiB/LacA/LacB"/>
    <property type="match status" value="1"/>
</dbReference>
<dbReference type="NCBIfam" id="NF004051">
    <property type="entry name" value="PRK05571.1"/>
    <property type="match status" value="1"/>
</dbReference>
<dbReference type="InterPro" id="IPR036569">
    <property type="entry name" value="RpiB_LacA_LacB_sf"/>
</dbReference>
<reference evidence="2 3" key="1">
    <citation type="journal article" date="2016" name="Nat. Commun.">
        <title>Thousands of microbial genomes shed light on interconnected biogeochemical processes in an aquifer system.</title>
        <authorList>
            <person name="Anantharaman K."/>
            <person name="Brown C.T."/>
            <person name="Hug L.A."/>
            <person name="Sharon I."/>
            <person name="Castelle C.J."/>
            <person name="Probst A.J."/>
            <person name="Thomas B.C."/>
            <person name="Singh A."/>
            <person name="Wilkins M.J."/>
            <person name="Karaoz U."/>
            <person name="Brodie E.L."/>
            <person name="Williams K.H."/>
            <person name="Hubbard S.S."/>
            <person name="Banfield J.F."/>
        </authorList>
    </citation>
    <scope>NUCLEOTIDE SEQUENCE [LARGE SCALE GENOMIC DNA]</scope>
</reference>
<organism evidence="2 3">
    <name type="scientific">Candidatus Liptonbacteria bacterium RIFCSPHIGHO2_12_FULL_60_13</name>
    <dbReference type="NCBI Taxonomy" id="1798648"/>
    <lineage>
        <taxon>Bacteria</taxon>
        <taxon>Candidatus Liptoniibacteriota</taxon>
    </lineage>
</organism>
<dbReference type="SUPFAM" id="SSF89623">
    <property type="entry name" value="Ribose/Galactose isomerase RpiB/AlsB"/>
    <property type="match status" value="1"/>
</dbReference>
<evidence type="ECO:0000256" key="1">
    <source>
        <dbReference type="ARBA" id="ARBA00008754"/>
    </source>
</evidence>
<evidence type="ECO:0000313" key="2">
    <source>
        <dbReference type="EMBL" id="OGY99360.1"/>
    </source>
</evidence>
<dbReference type="AlphaFoldDB" id="A0A1G2CFD3"/>
<protein>
    <recommendedName>
        <fullName evidence="4">Ribose-5-phosphate isomerase</fullName>
    </recommendedName>
</protein>
<dbReference type="Proteomes" id="UP000178796">
    <property type="component" value="Unassembled WGS sequence"/>
</dbReference>
<dbReference type="PIRSF" id="PIRSF005384">
    <property type="entry name" value="RpiB_LacA_B"/>
    <property type="match status" value="1"/>
</dbReference>
<dbReference type="NCBIfam" id="TIGR00689">
    <property type="entry name" value="rpiB_lacA_lacB"/>
    <property type="match status" value="1"/>
</dbReference>
<dbReference type="GO" id="GO:0005975">
    <property type="term" value="P:carbohydrate metabolic process"/>
    <property type="evidence" value="ECO:0007669"/>
    <property type="project" value="InterPro"/>
</dbReference>
<evidence type="ECO:0008006" key="4">
    <source>
        <dbReference type="Google" id="ProtNLM"/>
    </source>
</evidence>
<dbReference type="PANTHER" id="PTHR30345:SF0">
    <property type="entry name" value="DNA DAMAGE-REPAIR_TOLERATION PROTEIN DRT102"/>
    <property type="match status" value="1"/>
</dbReference>
<dbReference type="EMBL" id="MHKY01000011">
    <property type="protein sequence ID" value="OGY99360.1"/>
    <property type="molecule type" value="Genomic_DNA"/>
</dbReference>
<comment type="caution">
    <text evidence="2">The sequence shown here is derived from an EMBL/GenBank/DDBJ whole genome shotgun (WGS) entry which is preliminary data.</text>
</comment>
<accession>A0A1G2CFD3</accession>
<comment type="similarity">
    <text evidence="1">Belongs to the LacAB/RpiB family.</text>
</comment>
<dbReference type="Pfam" id="PF02502">
    <property type="entry name" value="LacAB_rpiB"/>
    <property type="match status" value="1"/>
</dbReference>
<dbReference type="GO" id="GO:0016861">
    <property type="term" value="F:intramolecular oxidoreductase activity, interconverting aldoses and ketoses"/>
    <property type="evidence" value="ECO:0007669"/>
    <property type="project" value="UniProtKB-ARBA"/>
</dbReference>